<evidence type="ECO:0000256" key="2">
    <source>
        <dbReference type="ARBA" id="ARBA00023125"/>
    </source>
</evidence>
<dbReference type="Gene3D" id="1.10.10.60">
    <property type="entry name" value="Homeodomain-like"/>
    <property type="match status" value="1"/>
</dbReference>
<dbReference type="SUPFAM" id="SSF51215">
    <property type="entry name" value="Regulatory protein AraC"/>
    <property type="match status" value="1"/>
</dbReference>
<protein>
    <submittedName>
        <fullName evidence="5">Helix-turn-helix domain-containing protein</fullName>
    </submittedName>
</protein>
<dbReference type="PANTHER" id="PTHR46796:SF6">
    <property type="entry name" value="ARAC SUBFAMILY"/>
    <property type="match status" value="1"/>
</dbReference>
<dbReference type="Pfam" id="PF14525">
    <property type="entry name" value="AraC_binding_2"/>
    <property type="match status" value="1"/>
</dbReference>
<evidence type="ECO:0000259" key="4">
    <source>
        <dbReference type="PROSITE" id="PS01124"/>
    </source>
</evidence>
<organism evidence="5 6">
    <name type="scientific">Antrihabitans stalactiti</name>
    <dbReference type="NCBI Taxonomy" id="2584121"/>
    <lineage>
        <taxon>Bacteria</taxon>
        <taxon>Bacillati</taxon>
        <taxon>Actinomycetota</taxon>
        <taxon>Actinomycetes</taxon>
        <taxon>Mycobacteriales</taxon>
        <taxon>Nocardiaceae</taxon>
        <taxon>Antrihabitans</taxon>
    </lineage>
</organism>
<dbReference type="InterPro" id="IPR050204">
    <property type="entry name" value="AraC_XylS_family_regulators"/>
</dbReference>
<dbReference type="InterPro" id="IPR037923">
    <property type="entry name" value="HTH-like"/>
</dbReference>
<sequence length="321" mass="35809">MLTRSGFVLPARTTKPSDWAEMLREHFVALDVADFDGEHFTGAVQSSDVAHLKVATVQSTEQRIGRSRGLIRSDDSDYLQIGMIRRGRARVTQDGRECLLTPGDFVLYDTTRPFDWRFEGHPDDDSWNLEVFTWKRNALAFSEPEIRNLTAIAFDGRAGVSGLLGRFLHDVVTIRNSPDAAGVGDCAIVDEVGDLVHAIMRSLVVPTRSVGADLYAAAISAIDERLADPQLSPTDIAVALRISTRQLHRMFADQTATVSRTIRMRRLERCRREMVAPAAASRTLQQISSHYGFTDLTIFSRAFKQQYGMSPREYRAMATGS</sequence>
<dbReference type="PROSITE" id="PS01124">
    <property type="entry name" value="HTH_ARAC_FAMILY_2"/>
    <property type="match status" value="1"/>
</dbReference>
<keyword evidence="2" id="KW-0238">DNA-binding</keyword>
<keyword evidence="6" id="KW-1185">Reference proteome</keyword>
<name>A0A848KMS2_9NOCA</name>
<dbReference type="SUPFAM" id="SSF46689">
    <property type="entry name" value="Homeodomain-like"/>
    <property type="match status" value="1"/>
</dbReference>
<dbReference type="AlphaFoldDB" id="A0A848KMS2"/>
<proteinExistence type="predicted"/>
<dbReference type="InterPro" id="IPR018060">
    <property type="entry name" value="HTH_AraC"/>
</dbReference>
<evidence type="ECO:0000313" key="5">
    <source>
        <dbReference type="EMBL" id="NMN99529.1"/>
    </source>
</evidence>
<dbReference type="InterPro" id="IPR020449">
    <property type="entry name" value="Tscrpt_reg_AraC-type_HTH"/>
</dbReference>
<dbReference type="PRINTS" id="PR00032">
    <property type="entry name" value="HTHARAC"/>
</dbReference>
<dbReference type="SMART" id="SM00342">
    <property type="entry name" value="HTH_ARAC"/>
    <property type="match status" value="1"/>
</dbReference>
<evidence type="ECO:0000313" key="6">
    <source>
        <dbReference type="Proteomes" id="UP000535543"/>
    </source>
</evidence>
<dbReference type="EMBL" id="VCQU01000019">
    <property type="protein sequence ID" value="NMN99529.1"/>
    <property type="molecule type" value="Genomic_DNA"/>
</dbReference>
<comment type="caution">
    <text evidence="5">The sequence shown here is derived from an EMBL/GenBank/DDBJ whole genome shotgun (WGS) entry which is preliminary data.</text>
</comment>
<dbReference type="GO" id="GO:0003700">
    <property type="term" value="F:DNA-binding transcription factor activity"/>
    <property type="evidence" value="ECO:0007669"/>
    <property type="project" value="InterPro"/>
</dbReference>
<keyword evidence="3" id="KW-0804">Transcription</keyword>
<dbReference type="InterPro" id="IPR009057">
    <property type="entry name" value="Homeodomain-like_sf"/>
</dbReference>
<dbReference type="InterPro" id="IPR035418">
    <property type="entry name" value="AraC-bd_2"/>
</dbReference>
<evidence type="ECO:0000256" key="1">
    <source>
        <dbReference type="ARBA" id="ARBA00023015"/>
    </source>
</evidence>
<dbReference type="RefSeq" id="WP_169594880.1">
    <property type="nucleotide sequence ID" value="NZ_VCQU01000019.1"/>
</dbReference>
<keyword evidence="1" id="KW-0805">Transcription regulation</keyword>
<feature type="domain" description="HTH araC/xylS-type" evidence="4">
    <location>
        <begin position="216"/>
        <end position="317"/>
    </location>
</feature>
<reference evidence="5 6" key="2">
    <citation type="submission" date="2020-06" db="EMBL/GenBank/DDBJ databases">
        <title>Antribacter stalactiti gen. nov., sp. nov., a new member of the family Nacardiaceae isolated from a cave.</title>
        <authorList>
            <person name="Kim I.S."/>
        </authorList>
    </citation>
    <scope>NUCLEOTIDE SEQUENCE [LARGE SCALE GENOMIC DNA]</scope>
    <source>
        <strain evidence="5 6">YC2-7</strain>
    </source>
</reference>
<evidence type="ECO:0000256" key="3">
    <source>
        <dbReference type="ARBA" id="ARBA00023163"/>
    </source>
</evidence>
<dbReference type="Proteomes" id="UP000535543">
    <property type="component" value="Unassembled WGS sequence"/>
</dbReference>
<gene>
    <name evidence="5" type="ORF">FGL95_31380</name>
</gene>
<dbReference type="PANTHER" id="PTHR46796">
    <property type="entry name" value="HTH-TYPE TRANSCRIPTIONAL ACTIVATOR RHAS-RELATED"/>
    <property type="match status" value="1"/>
</dbReference>
<dbReference type="Pfam" id="PF12833">
    <property type="entry name" value="HTH_18"/>
    <property type="match status" value="1"/>
</dbReference>
<accession>A0A848KMS2</accession>
<dbReference type="GO" id="GO:0043565">
    <property type="term" value="F:sequence-specific DNA binding"/>
    <property type="evidence" value="ECO:0007669"/>
    <property type="project" value="InterPro"/>
</dbReference>
<reference evidence="5 6" key="1">
    <citation type="submission" date="2019-05" db="EMBL/GenBank/DDBJ databases">
        <authorList>
            <person name="Lee S.D."/>
        </authorList>
    </citation>
    <scope>NUCLEOTIDE SEQUENCE [LARGE SCALE GENOMIC DNA]</scope>
    <source>
        <strain evidence="5 6">YC2-7</strain>
    </source>
</reference>